<dbReference type="UniPathway" id="UPA00077">
    <property type="reaction ID" value="UER00155"/>
</dbReference>
<evidence type="ECO:0000256" key="6">
    <source>
        <dbReference type="ARBA" id="ARBA00022741"/>
    </source>
</evidence>
<feature type="domain" description="7,8-dihydro-6-hydroxymethylpterin-pyrophosphokinase" evidence="13">
    <location>
        <begin position="94"/>
        <end position="105"/>
    </location>
</feature>
<comment type="pathway">
    <text evidence="1">Cofactor biosynthesis; tetrahydrofolate biosynthesis; 2-amino-4-hydroxy-6-hydroxymethyl-7,8-dihydropteridine diphosphate from 7,8-dihydroneopterin triphosphate: step 4/4.</text>
</comment>
<dbReference type="GO" id="GO:0016301">
    <property type="term" value="F:kinase activity"/>
    <property type="evidence" value="ECO:0007669"/>
    <property type="project" value="UniProtKB-KW"/>
</dbReference>
<protein>
    <recommendedName>
        <fullName evidence="4">2-amino-4-hydroxy-6-hydroxymethyldihydropteridine pyrophosphokinase</fullName>
        <ecNumber evidence="3">2.7.6.3</ecNumber>
    </recommendedName>
    <alternativeName>
        <fullName evidence="11">6-hydroxymethyl-7,8-dihydropterin pyrophosphokinase</fullName>
    </alternativeName>
    <alternativeName>
        <fullName evidence="12">7,8-dihydro-6-hydroxymethylpterin-pyrophosphokinase</fullName>
    </alternativeName>
</protein>
<name>A0A6I6AH85_9PLAN</name>
<evidence type="ECO:0000256" key="5">
    <source>
        <dbReference type="ARBA" id="ARBA00022679"/>
    </source>
</evidence>
<reference evidence="14 15" key="1">
    <citation type="submission" date="2019-09" db="EMBL/GenBank/DDBJ databases">
        <title>Gimesia benthica sp. nov., a novel bacterium isolated from deep-sea water of the Northwest Indian Ocean.</title>
        <authorList>
            <person name="Dai X."/>
        </authorList>
    </citation>
    <scope>NUCLEOTIDE SEQUENCE [LARGE SCALE GENOMIC DNA]</scope>
    <source>
        <strain evidence="14 15">E7</strain>
    </source>
</reference>
<evidence type="ECO:0000313" key="15">
    <source>
        <dbReference type="Proteomes" id="UP000427281"/>
    </source>
</evidence>
<keyword evidence="9" id="KW-0289">Folate biosynthesis</keyword>
<evidence type="ECO:0000256" key="10">
    <source>
        <dbReference type="ARBA" id="ARBA00029409"/>
    </source>
</evidence>
<evidence type="ECO:0000256" key="1">
    <source>
        <dbReference type="ARBA" id="ARBA00005051"/>
    </source>
</evidence>
<keyword evidence="15" id="KW-1185">Reference proteome</keyword>
<dbReference type="InterPro" id="IPR000550">
    <property type="entry name" value="Hppk"/>
</dbReference>
<accession>A0A6I6AH85</accession>
<dbReference type="GO" id="GO:0046656">
    <property type="term" value="P:folic acid biosynthetic process"/>
    <property type="evidence" value="ECO:0007669"/>
    <property type="project" value="UniProtKB-KW"/>
</dbReference>
<evidence type="ECO:0000259" key="13">
    <source>
        <dbReference type="PROSITE" id="PS00794"/>
    </source>
</evidence>
<dbReference type="KEGG" id="gim:F1728_23445"/>
<evidence type="ECO:0000256" key="7">
    <source>
        <dbReference type="ARBA" id="ARBA00022777"/>
    </source>
</evidence>
<dbReference type="PANTHER" id="PTHR43071">
    <property type="entry name" value="2-AMINO-4-HYDROXY-6-HYDROXYMETHYLDIHYDROPTERIDINE PYROPHOSPHOKINASE"/>
    <property type="match status" value="1"/>
</dbReference>
<dbReference type="EMBL" id="CP043930">
    <property type="protein sequence ID" value="QGQ25456.1"/>
    <property type="molecule type" value="Genomic_DNA"/>
</dbReference>
<dbReference type="Proteomes" id="UP000427281">
    <property type="component" value="Chromosome"/>
</dbReference>
<dbReference type="SUPFAM" id="SSF55083">
    <property type="entry name" value="6-hydroxymethyl-7,8-dihydropterin pyrophosphokinase, HPPK"/>
    <property type="match status" value="1"/>
</dbReference>
<evidence type="ECO:0000256" key="4">
    <source>
        <dbReference type="ARBA" id="ARBA00016218"/>
    </source>
</evidence>
<evidence type="ECO:0000256" key="3">
    <source>
        <dbReference type="ARBA" id="ARBA00013253"/>
    </source>
</evidence>
<evidence type="ECO:0000256" key="9">
    <source>
        <dbReference type="ARBA" id="ARBA00022909"/>
    </source>
</evidence>
<sequence>MTAGIPMPDCYIALGGNQGNVRETFDRALQRLDAHPDIVVGKLSQWIETTPVGSQTEEIFLNGAAQLSVELSPEALLTELQTVETELGRVREVRWGARTLDLDLLLFDQLILQNDKLTVPHPACWYRRFVLDPLVEIAADVIHPVKQTTIGELQQRLLQRPFVFSLAGLPQAESLALIQELQSRFPAVEFSRWESNELHADPSLVAWFGDENTTTAFESLPLLPRLDASEMRRDTEQIVWLMQSALDFR</sequence>
<dbReference type="CDD" id="cd00483">
    <property type="entry name" value="HPPK"/>
    <property type="match status" value="1"/>
</dbReference>
<dbReference type="InterPro" id="IPR035907">
    <property type="entry name" value="Hppk_sf"/>
</dbReference>
<proteinExistence type="inferred from homology"/>
<evidence type="ECO:0000256" key="2">
    <source>
        <dbReference type="ARBA" id="ARBA00005810"/>
    </source>
</evidence>
<dbReference type="Pfam" id="PF01288">
    <property type="entry name" value="HPPK"/>
    <property type="match status" value="1"/>
</dbReference>
<dbReference type="PROSITE" id="PS00794">
    <property type="entry name" value="HPPK"/>
    <property type="match status" value="1"/>
</dbReference>
<dbReference type="GO" id="GO:0005524">
    <property type="term" value="F:ATP binding"/>
    <property type="evidence" value="ECO:0007669"/>
    <property type="project" value="UniProtKB-KW"/>
</dbReference>
<dbReference type="Gene3D" id="3.30.70.560">
    <property type="entry name" value="7,8-Dihydro-6-hydroxymethylpterin-pyrophosphokinase HPPK"/>
    <property type="match status" value="1"/>
</dbReference>
<comment type="similarity">
    <text evidence="2">Belongs to the HPPK family.</text>
</comment>
<keyword evidence="6" id="KW-0547">Nucleotide-binding</keyword>
<dbReference type="GO" id="GO:0003848">
    <property type="term" value="F:2-amino-4-hydroxy-6-hydroxymethyldihydropteridine diphosphokinase activity"/>
    <property type="evidence" value="ECO:0007669"/>
    <property type="project" value="UniProtKB-EC"/>
</dbReference>
<keyword evidence="8" id="KW-0067">ATP-binding</keyword>
<dbReference type="PANTHER" id="PTHR43071:SF1">
    <property type="entry name" value="2-AMINO-4-HYDROXY-6-HYDROXYMETHYLDIHYDROPTERIDINE PYROPHOSPHOKINASE"/>
    <property type="match status" value="1"/>
</dbReference>
<dbReference type="GO" id="GO:0046654">
    <property type="term" value="P:tetrahydrofolate biosynthetic process"/>
    <property type="evidence" value="ECO:0007669"/>
    <property type="project" value="UniProtKB-UniPathway"/>
</dbReference>
<dbReference type="EC" id="2.7.6.3" evidence="3"/>
<evidence type="ECO:0000313" key="14">
    <source>
        <dbReference type="EMBL" id="QGQ25456.1"/>
    </source>
</evidence>
<comment type="function">
    <text evidence="10">Catalyzes the transfer of pyrophosphate from adenosine triphosphate (ATP) to 6-hydroxymethyl-7,8-dihydropterin, an enzymatic step in folate biosynthesis pathway.</text>
</comment>
<evidence type="ECO:0000256" key="11">
    <source>
        <dbReference type="ARBA" id="ARBA00029766"/>
    </source>
</evidence>
<gene>
    <name evidence="14" type="primary">folK</name>
    <name evidence="14" type="ORF">F1728_23445</name>
</gene>
<evidence type="ECO:0000256" key="12">
    <source>
        <dbReference type="ARBA" id="ARBA00033413"/>
    </source>
</evidence>
<dbReference type="AlphaFoldDB" id="A0A6I6AH85"/>
<evidence type="ECO:0000256" key="8">
    <source>
        <dbReference type="ARBA" id="ARBA00022840"/>
    </source>
</evidence>
<dbReference type="NCBIfam" id="TIGR01498">
    <property type="entry name" value="folK"/>
    <property type="match status" value="1"/>
</dbReference>
<organism evidence="14 15">
    <name type="scientific">Gimesia benthica</name>
    <dbReference type="NCBI Taxonomy" id="2608982"/>
    <lineage>
        <taxon>Bacteria</taxon>
        <taxon>Pseudomonadati</taxon>
        <taxon>Planctomycetota</taxon>
        <taxon>Planctomycetia</taxon>
        <taxon>Planctomycetales</taxon>
        <taxon>Planctomycetaceae</taxon>
        <taxon>Gimesia</taxon>
    </lineage>
</organism>
<keyword evidence="7 14" id="KW-0418">Kinase</keyword>
<keyword evidence="5 14" id="KW-0808">Transferase</keyword>